<dbReference type="SUPFAM" id="SSF53756">
    <property type="entry name" value="UDP-Glycosyltransferase/glycogen phosphorylase"/>
    <property type="match status" value="1"/>
</dbReference>
<evidence type="ECO:0000256" key="6">
    <source>
        <dbReference type="ARBA" id="ARBA00023136"/>
    </source>
</evidence>
<dbReference type="PANTHER" id="PTHR37316">
    <property type="entry name" value="TEICHOIC ACID GLYCEROL-PHOSPHATE PRIMASE"/>
    <property type="match status" value="1"/>
</dbReference>
<dbReference type="KEGG" id="pre:PCA10_40180"/>
<dbReference type="Gene3D" id="3.40.50.12580">
    <property type="match status" value="1"/>
</dbReference>
<dbReference type="Proteomes" id="UP000015503">
    <property type="component" value="Chromosome"/>
</dbReference>
<dbReference type="eggNOG" id="COG1887">
    <property type="taxonomic scope" value="Bacteria"/>
</dbReference>
<evidence type="ECO:0000256" key="4">
    <source>
        <dbReference type="ARBA" id="ARBA00022679"/>
    </source>
</evidence>
<evidence type="ECO:0000256" key="5">
    <source>
        <dbReference type="ARBA" id="ARBA00022944"/>
    </source>
</evidence>
<dbReference type="InterPro" id="IPR007554">
    <property type="entry name" value="Glycerophosphate_synth"/>
</dbReference>
<evidence type="ECO:0008006" key="9">
    <source>
        <dbReference type="Google" id="ProtNLM"/>
    </source>
</evidence>
<gene>
    <name evidence="7" type="ORF">PCA10_40180</name>
</gene>
<dbReference type="GO" id="GO:0019350">
    <property type="term" value="P:teichoic acid biosynthetic process"/>
    <property type="evidence" value="ECO:0007669"/>
    <property type="project" value="UniProtKB-KW"/>
</dbReference>
<dbReference type="Gene3D" id="3.40.50.11820">
    <property type="match status" value="1"/>
</dbReference>
<keyword evidence="8" id="KW-1185">Reference proteome</keyword>
<dbReference type="HOGENOM" id="CLU_029598_1_1_6"/>
<dbReference type="AlphaFoldDB" id="S6ALR5"/>
<dbReference type="OrthoDB" id="9802649at2"/>
<accession>S6ALR5</accession>
<evidence type="ECO:0000313" key="7">
    <source>
        <dbReference type="EMBL" id="BAN49750.1"/>
    </source>
</evidence>
<evidence type="ECO:0000256" key="3">
    <source>
        <dbReference type="ARBA" id="ARBA00022475"/>
    </source>
</evidence>
<sequence length="527" mass="58916">MNSSVQHHPALLLSIPVPDGIRREGEVLCLTVNASDASAVQACRLLVVGRRAKVIAAFTCSRGASGFEARLPLELFGDDETRWDVRLEATLDNGERLETQLLGRHPGGETPRHFFNEALAERGLSTYLSDSASSLVFYAAPLELHGRVTAGENAKQAFAGYLADLPLDENLVIFESFLGKSYSGNPRYIYEELRRSRPDLRCVWSYNGDQAIPGDPQVVRRGSPDYYRLLAQARYRVNNVIFPVHGRKPETVYLQAWHGTPLKRLSFDIEVSGPEVDARDNFYRESRSWSLLLSENAYSTEVFKRAFRYPGEVLELGYPLTDPLLDPAPDSAALARRLGLPEGKRFILYAPTWRDHKAIGAWQHAFDLQLDLATLSAGLADDQMLLIKAHHLVAETLDHAALPANVRDMSHLDDVNELCMLADVLVTDYSSVFFDFAVTGRPILFYCYDLELYASAIRGFYLDVHEDLPGPVTATTEGLVGLLGELDAVAREYAPRYREFQQRFCSLNDGQVARRVVQAVFGDARDD</sequence>
<dbReference type="InterPro" id="IPR043148">
    <property type="entry name" value="TagF_C"/>
</dbReference>
<protein>
    <recommendedName>
        <fullName evidence="9">CDP-glycerol glycerophosphotransferase</fullName>
    </recommendedName>
</protein>
<evidence type="ECO:0000256" key="2">
    <source>
        <dbReference type="ARBA" id="ARBA00010488"/>
    </source>
</evidence>
<dbReference type="PANTHER" id="PTHR37316:SF3">
    <property type="entry name" value="TEICHOIC ACID GLYCEROL-PHOSPHATE TRANSFERASE"/>
    <property type="match status" value="1"/>
</dbReference>
<reference evidence="7 8" key="1">
    <citation type="journal article" date="2013" name="Genome Announc.">
        <title>Complete Genome Sequence of the Carbazole Degrader Pseudomonas resinovorans Strain CA10 (NBRC 106553).</title>
        <authorList>
            <person name="Shintani M."/>
            <person name="Hosoyama A."/>
            <person name="Ohji S."/>
            <person name="Tsuchikane K."/>
            <person name="Takarada H."/>
            <person name="Yamazoe A."/>
            <person name="Fujita N."/>
            <person name="Nojiri H."/>
        </authorList>
    </citation>
    <scope>NUCLEOTIDE SEQUENCE [LARGE SCALE GENOMIC DNA]</scope>
    <source>
        <strain evidence="7 8">NBRC 106553</strain>
    </source>
</reference>
<dbReference type="EMBL" id="AP013068">
    <property type="protein sequence ID" value="BAN49750.1"/>
    <property type="molecule type" value="Genomic_DNA"/>
</dbReference>
<comment type="subcellular location">
    <subcellularLocation>
        <location evidence="1">Cell membrane</location>
        <topology evidence="1">Peripheral membrane protein</topology>
    </subcellularLocation>
</comment>
<keyword evidence="4" id="KW-0808">Transferase</keyword>
<dbReference type="GO" id="GO:0047355">
    <property type="term" value="F:CDP-glycerol glycerophosphotransferase activity"/>
    <property type="evidence" value="ECO:0007669"/>
    <property type="project" value="InterPro"/>
</dbReference>
<dbReference type="GO" id="GO:0005886">
    <property type="term" value="C:plasma membrane"/>
    <property type="evidence" value="ECO:0007669"/>
    <property type="project" value="UniProtKB-SubCell"/>
</dbReference>
<proteinExistence type="inferred from homology"/>
<comment type="similarity">
    <text evidence="2">Belongs to the CDP-glycerol glycerophosphotransferase family.</text>
</comment>
<evidence type="ECO:0000256" key="1">
    <source>
        <dbReference type="ARBA" id="ARBA00004202"/>
    </source>
</evidence>
<dbReference type="PATRIC" id="fig|1245471.3.peg.4061"/>
<dbReference type="RefSeq" id="WP_016493884.1">
    <property type="nucleotide sequence ID" value="NC_021499.1"/>
</dbReference>
<dbReference type="STRING" id="1245471.PCA10_40180"/>
<keyword evidence="6" id="KW-0472">Membrane</keyword>
<keyword evidence="3" id="KW-1003">Cell membrane</keyword>
<dbReference type="InterPro" id="IPR043149">
    <property type="entry name" value="TagF_N"/>
</dbReference>
<dbReference type="Pfam" id="PF04464">
    <property type="entry name" value="Glyphos_transf"/>
    <property type="match status" value="1"/>
</dbReference>
<organism evidence="7 8">
    <name type="scientific">Metapseudomonas resinovorans NBRC 106553</name>
    <dbReference type="NCBI Taxonomy" id="1245471"/>
    <lineage>
        <taxon>Bacteria</taxon>
        <taxon>Pseudomonadati</taxon>
        <taxon>Pseudomonadota</taxon>
        <taxon>Gammaproteobacteria</taxon>
        <taxon>Pseudomonadales</taxon>
        <taxon>Pseudomonadaceae</taxon>
        <taxon>Metapseudomonas</taxon>
    </lineage>
</organism>
<dbReference type="InterPro" id="IPR051612">
    <property type="entry name" value="Teichoic_Acid_Biosynth"/>
</dbReference>
<keyword evidence="5" id="KW-0777">Teichoic acid biosynthesis</keyword>
<name>S6ALR5_METRE</name>
<evidence type="ECO:0000313" key="8">
    <source>
        <dbReference type="Proteomes" id="UP000015503"/>
    </source>
</evidence>